<dbReference type="AlphaFoldDB" id="A4C1G1"/>
<dbReference type="PRINTS" id="PR00344">
    <property type="entry name" value="BCTRLSENSOR"/>
</dbReference>
<dbReference type="SMART" id="SM00388">
    <property type="entry name" value="HisKA"/>
    <property type="match status" value="1"/>
</dbReference>
<dbReference type="InterPro" id="IPR052162">
    <property type="entry name" value="Sensor_kinase/Photoreceptor"/>
</dbReference>
<dbReference type="NCBIfam" id="TIGR00229">
    <property type="entry name" value="sensory_box"/>
    <property type="match status" value="3"/>
</dbReference>
<dbReference type="Pfam" id="PF13185">
    <property type="entry name" value="GAF_2"/>
    <property type="match status" value="1"/>
</dbReference>
<dbReference type="Gene3D" id="3.30.450.40">
    <property type="match status" value="1"/>
</dbReference>
<dbReference type="InterPro" id="IPR001610">
    <property type="entry name" value="PAC"/>
</dbReference>
<dbReference type="PANTHER" id="PTHR43304">
    <property type="entry name" value="PHYTOCHROME-LIKE PROTEIN CPH1"/>
    <property type="match status" value="1"/>
</dbReference>
<evidence type="ECO:0000313" key="10">
    <source>
        <dbReference type="EMBL" id="EAR11964.1"/>
    </source>
</evidence>
<dbReference type="PROSITE" id="PS50112">
    <property type="entry name" value="PAS"/>
    <property type="match status" value="3"/>
</dbReference>
<dbReference type="Pfam" id="PF13426">
    <property type="entry name" value="PAS_9"/>
    <property type="match status" value="2"/>
</dbReference>
<dbReference type="STRING" id="313594.PI23P_11542"/>
<evidence type="ECO:0000256" key="1">
    <source>
        <dbReference type="ARBA" id="ARBA00000085"/>
    </source>
</evidence>
<dbReference type="OrthoDB" id="9781208at2"/>
<feature type="coiled-coil region" evidence="6">
    <location>
        <begin position="719"/>
        <end position="746"/>
    </location>
</feature>
<sequence length="968" mass="109935">MDSEKKGKTEKSIKRVEAARNVAEKKLEEKIQEVLLLKGELKKINTKLKHIITQKNLALEGAFENINDGYIRTDLSGYVVKMNGVALDFFGYDKNTQRLSATDLIHPDDLAYGIKFFSTLFKEAVFANYRTRALTKEKQVKWIQVNGNVVKDLNNEPIGVQGIIRDITAEKKEEDLLKESENRLAFLILNLDYGVLLEDEKGKIILTNTKFCKLFQISQSPSFLIGVDCFATLGNVNHLFKESEVFNARVRSILEKKRPVIGDEITMVDGTILERDFIPVLQGERYKGHLWTYKDITLRKKYRKSLEAQKLKYSSIIANMNLGLIEVNTADEIVMVNQSFMDMCGASQKELLGKKGKETFELVNDIDRVKIESDKRHNGESSSYEIKIRNKGGSFRNLLVSGAPNYDLNGAIIGAIGIHLDITKAKQNEELLAQKKYELDTIVHNTFMGIVLTNRGRIIKTNATIQNMLGYTELELSNSSISDLSFPEDSASFKAYIRQVNLRNTDNFVFTKRYKKKDGSGIWTKTNVNIVRDKNRNIKHQVVFIEDITSEIEKTLIIDLINNLTKSILDKTDITEIAWEIVNNIAGYLDSDDCVIYLVDTEKEIIEQIAVFGDKLAGKNKIINKLVLAKGKGIVGSVANSGISECIKDTSKDPRYVMDQERRFSEITVPIMSNGKAIGIIDSEHKQKNHYTAEHIKTLESIASLVSIKLTTAISIKERKKVEIKNDQLLKKLEKSNDELDEYAHTVSHDLKTPLQSIEALVSWIKSDNKKNLDESTLKNISLIEDTLETMNQLITNILKYSIAGTVLHKEESVDLNELLEEIKNTLVIPEKFTIYTSSNLPIVKGDKTKFQQLFQNLIVNAIKFNKKEKGIVAINCIEKDSFYQFSVKDNGIGIEKKYHHKIFKIFHSLNKNKESTGIGLSIVKKIVKLYGGDIWLDSELNKGSTFYFTLKKKSEKNAWKKSTRTLE</sequence>
<accession>A4C1G1</accession>
<dbReference type="InterPro" id="IPR036890">
    <property type="entry name" value="HATPase_C_sf"/>
</dbReference>
<organism evidence="10 11">
    <name type="scientific">Polaribacter irgensii 23-P</name>
    <dbReference type="NCBI Taxonomy" id="313594"/>
    <lineage>
        <taxon>Bacteria</taxon>
        <taxon>Pseudomonadati</taxon>
        <taxon>Bacteroidota</taxon>
        <taxon>Flavobacteriia</taxon>
        <taxon>Flavobacteriales</taxon>
        <taxon>Flavobacteriaceae</taxon>
    </lineage>
</organism>
<feature type="domain" description="PAC" evidence="9">
    <location>
        <begin position="382"/>
        <end position="434"/>
    </location>
</feature>
<evidence type="ECO:0000256" key="2">
    <source>
        <dbReference type="ARBA" id="ARBA00012438"/>
    </source>
</evidence>
<feature type="domain" description="PAS" evidence="8">
    <location>
        <begin position="309"/>
        <end position="368"/>
    </location>
</feature>
<feature type="domain" description="PAS" evidence="8">
    <location>
        <begin position="55"/>
        <end position="109"/>
    </location>
</feature>
<gene>
    <name evidence="10" type="ORF">PI23P_11542</name>
</gene>
<dbReference type="Pfam" id="PF08447">
    <property type="entry name" value="PAS_3"/>
    <property type="match status" value="1"/>
</dbReference>
<dbReference type="InterPro" id="IPR003661">
    <property type="entry name" value="HisK_dim/P_dom"/>
</dbReference>
<dbReference type="SMART" id="SM00091">
    <property type="entry name" value="PAS"/>
    <property type="match status" value="4"/>
</dbReference>
<evidence type="ECO:0000256" key="4">
    <source>
        <dbReference type="ARBA" id="ARBA00022679"/>
    </source>
</evidence>
<evidence type="ECO:0000313" key="11">
    <source>
        <dbReference type="Proteomes" id="UP000003053"/>
    </source>
</evidence>
<evidence type="ECO:0000256" key="3">
    <source>
        <dbReference type="ARBA" id="ARBA00022553"/>
    </source>
</evidence>
<dbReference type="eggNOG" id="COG4251">
    <property type="taxonomic scope" value="Bacteria"/>
</dbReference>
<evidence type="ECO:0000259" key="9">
    <source>
        <dbReference type="PROSITE" id="PS50113"/>
    </source>
</evidence>
<dbReference type="InterPro" id="IPR003018">
    <property type="entry name" value="GAF"/>
</dbReference>
<dbReference type="GO" id="GO:0006355">
    <property type="term" value="P:regulation of DNA-templated transcription"/>
    <property type="evidence" value="ECO:0007669"/>
    <property type="project" value="InterPro"/>
</dbReference>
<dbReference type="HOGENOM" id="CLU_000445_114_71_10"/>
<proteinExistence type="predicted"/>
<dbReference type="eggNOG" id="COG5002">
    <property type="taxonomic scope" value="Bacteria"/>
</dbReference>
<dbReference type="Pfam" id="PF02518">
    <property type="entry name" value="HATPase_c"/>
    <property type="match status" value="1"/>
</dbReference>
<protein>
    <recommendedName>
        <fullName evidence="2">histidine kinase</fullName>
        <ecNumber evidence="2">2.7.13.3</ecNumber>
    </recommendedName>
</protein>
<feature type="domain" description="Histidine kinase" evidence="7">
    <location>
        <begin position="746"/>
        <end position="955"/>
    </location>
</feature>
<keyword evidence="5 10" id="KW-0418">Kinase</keyword>
<evidence type="ECO:0000256" key="6">
    <source>
        <dbReference type="SAM" id="Coils"/>
    </source>
</evidence>
<dbReference type="InterPro" id="IPR013655">
    <property type="entry name" value="PAS_fold_3"/>
</dbReference>
<dbReference type="EMBL" id="AAOG01000003">
    <property type="protein sequence ID" value="EAR11964.1"/>
    <property type="molecule type" value="Genomic_DNA"/>
</dbReference>
<dbReference type="SMART" id="SM00086">
    <property type="entry name" value="PAC"/>
    <property type="match status" value="3"/>
</dbReference>
<dbReference type="InterPro" id="IPR000700">
    <property type="entry name" value="PAS-assoc_C"/>
</dbReference>
<dbReference type="SUPFAM" id="SSF55785">
    <property type="entry name" value="PYP-like sensor domain (PAS domain)"/>
    <property type="match status" value="4"/>
</dbReference>
<dbReference type="Pfam" id="PF00512">
    <property type="entry name" value="HisKA"/>
    <property type="match status" value="1"/>
</dbReference>
<dbReference type="InterPro" id="IPR000014">
    <property type="entry name" value="PAS"/>
</dbReference>
<dbReference type="SUPFAM" id="SSF55874">
    <property type="entry name" value="ATPase domain of HSP90 chaperone/DNA topoisomerase II/histidine kinase"/>
    <property type="match status" value="1"/>
</dbReference>
<dbReference type="FunFam" id="3.30.565.10:FF:000006">
    <property type="entry name" value="Sensor histidine kinase WalK"/>
    <property type="match status" value="1"/>
</dbReference>
<dbReference type="eggNOG" id="COG2203">
    <property type="taxonomic scope" value="Bacteria"/>
</dbReference>
<dbReference type="PROSITE" id="PS50113">
    <property type="entry name" value="PAC"/>
    <property type="match status" value="2"/>
</dbReference>
<name>A4C1G1_9FLAO</name>
<dbReference type="PROSITE" id="PS50109">
    <property type="entry name" value="HIS_KIN"/>
    <property type="match status" value="1"/>
</dbReference>
<keyword evidence="3" id="KW-0597">Phosphoprotein</keyword>
<dbReference type="GO" id="GO:0000155">
    <property type="term" value="F:phosphorelay sensor kinase activity"/>
    <property type="evidence" value="ECO:0007669"/>
    <property type="project" value="InterPro"/>
</dbReference>
<evidence type="ECO:0000259" key="8">
    <source>
        <dbReference type="PROSITE" id="PS50112"/>
    </source>
</evidence>
<keyword evidence="4" id="KW-0808">Transferase</keyword>
<dbReference type="SUPFAM" id="SSF55781">
    <property type="entry name" value="GAF domain-like"/>
    <property type="match status" value="1"/>
</dbReference>
<dbReference type="InterPro" id="IPR005467">
    <property type="entry name" value="His_kinase_dom"/>
</dbReference>
<comment type="catalytic activity">
    <reaction evidence="1">
        <text>ATP + protein L-histidine = ADP + protein N-phospho-L-histidine.</text>
        <dbReference type="EC" id="2.7.13.3"/>
    </reaction>
</comment>
<comment type="caution">
    <text evidence="10">The sequence shown here is derived from an EMBL/GenBank/DDBJ whole genome shotgun (WGS) entry which is preliminary data.</text>
</comment>
<dbReference type="SUPFAM" id="SSF47384">
    <property type="entry name" value="Homodimeric domain of signal transducing histidine kinase"/>
    <property type="match status" value="1"/>
</dbReference>
<dbReference type="Gene3D" id="3.30.565.10">
    <property type="entry name" value="Histidine kinase-like ATPase, C-terminal domain"/>
    <property type="match status" value="1"/>
</dbReference>
<feature type="domain" description="PAS" evidence="8">
    <location>
        <begin position="450"/>
        <end position="504"/>
    </location>
</feature>
<reference evidence="10 11" key="1">
    <citation type="submission" date="2006-02" db="EMBL/GenBank/DDBJ databases">
        <authorList>
            <person name="Murray A."/>
            <person name="Staley J."/>
            <person name="Ferriera S."/>
            <person name="Johnson J."/>
            <person name="Kravitz S."/>
            <person name="Halpern A."/>
            <person name="Remington K."/>
            <person name="Beeson K."/>
            <person name="Tran B."/>
            <person name="Rogers Y.-H."/>
            <person name="Friedman R."/>
            <person name="Venter J.C."/>
        </authorList>
    </citation>
    <scope>NUCLEOTIDE SEQUENCE [LARGE SCALE GENOMIC DNA]</scope>
    <source>
        <strain evidence="10 11">23-P</strain>
    </source>
</reference>
<keyword evidence="11" id="KW-1185">Reference proteome</keyword>
<dbReference type="Proteomes" id="UP000003053">
    <property type="component" value="Unassembled WGS sequence"/>
</dbReference>
<dbReference type="InterPro" id="IPR036097">
    <property type="entry name" value="HisK_dim/P_sf"/>
</dbReference>
<dbReference type="InterPro" id="IPR013767">
    <property type="entry name" value="PAS_fold"/>
</dbReference>
<keyword evidence="6" id="KW-0175">Coiled coil</keyword>
<dbReference type="CDD" id="cd00082">
    <property type="entry name" value="HisKA"/>
    <property type="match status" value="1"/>
</dbReference>
<dbReference type="InterPro" id="IPR029016">
    <property type="entry name" value="GAF-like_dom_sf"/>
</dbReference>
<dbReference type="CDD" id="cd00130">
    <property type="entry name" value="PAS"/>
    <property type="match status" value="3"/>
</dbReference>
<dbReference type="SMART" id="SM00065">
    <property type="entry name" value="GAF"/>
    <property type="match status" value="1"/>
</dbReference>
<dbReference type="Gene3D" id="1.10.287.130">
    <property type="match status" value="1"/>
</dbReference>
<dbReference type="Pfam" id="PF00989">
    <property type="entry name" value="PAS"/>
    <property type="match status" value="1"/>
</dbReference>
<dbReference type="EC" id="2.7.13.3" evidence="2"/>
<dbReference type="Gene3D" id="3.30.450.20">
    <property type="entry name" value="PAS domain"/>
    <property type="match status" value="4"/>
</dbReference>
<dbReference type="SMART" id="SM00387">
    <property type="entry name" value="HATPase_c"/>
    <property type="match status" value="1"/>
</dbReference>
<dbReference type="InterPro" id="IPR003594">
    <property type="entry name" value="HATPase_dom"/>
</dbReference>
<feature type="domain" description="PAC" evidence="9">
    <location>
        <begin position="127"/>
        <end position="179"/>
    </location>
</feature>
<evidence type="ECO:0000256" key="5">
    <source>
        <dbReference type="ARBA" id="ARBA00022777"/>
    </source>
</evidence>
<dbReference type="InterPro" id="IPR004358">
    <property type="entry name" value="Sig_transdc_His_kin-like_C"/>
</dbReference>
<dbReference type="RefSeq" id="WP_004570924.1">
    <property type="nucleotide sequence ID" value="NZ_CH724148.1"/>
</dbReference>
<dbReference type="PANTHER" id="PTHR43304:SF1">
    <property type="entry name" value="PAC DOMAIN-CONTAINING PROTEIN"/>
    <property type="match status" value="1"/>
</dbReference>
<evidence type="ECO:0000259" key="7">
    <source>
        <dbReference type="PROSITE" id="PS50109"/>
    </source>
</evidence>
<dbReference type="InterPro" id="IPR035965">
    <property type="entry name" value="PAS-like_dom_sf"/>
</dbReference>